<organism evidence="3 4">
    <name type="scientific">Methylomonas subterranea</name>
    <dbReference type="NCBI Taxonomy" id="2952225"/>
    <lineage>
        <taxon>Bacteria</taxon>
        <taxon>Pseudomonadati</taxon>
        <taxon>Pseudomonadota</taxon>
        <taxon>Gammaproteobacteria</taxon>
        <taxon>Methylococcales</taxon>
        <taxon>Methylococcaceae</taxon>
        <taxon>Methylomonas</taxon>
    </lineage>
</organism>
<dbReference type="PROSITE" id="PS51724">
    <property type="entry name" value="SPOR"/>
    <property type="match status" value="1"/>
</dbReference>
<keyword evidence="1" id="KW-0812">Transmembrane</keyword>
<dbReference type="InterPro" id="IPR007730">
    <property type="entry name" value="SPOR-like_dom"/>
</dbReference>
<dbReference type="Pfam" id="PF05036">
    <property type="entry name" value="SPOR"/>
    <property type="match status" value="1"/>
</dbReference>
<dbReference type="RefSeq" id="WP_256600571.1">
    <property type="nucleotide sequence ID" value="NZ_JANIBJ010000003.1"/>
</dbReference>
<name>A0ABT1TCV8_9GAMM</name>
<protein>
    <submittedName>
        <fullName evidence="3">SPOR domain-containing protein</fullName>
    </submittedName>
</protein>
<keyword evidence="1" id="KW-0472">Membrane</keyword>
<dbReference type="EMBL" id="JANIBJ010000003">
    <property type="protein sequence ID" value="MCQ8102932.1"/>
    <property type="molecule type" value="Genomic_DNA"/>
</dbReference>
<dbReference type="SUPFAM" id="SSF110997">
    <property type="entry name" value="Sporulation related repeat"/>
    <property type="match status" value="1"/>
</dbReference>
<keyword evidence="4" id="KW-1185">Reference proteome</keyword>
<evidence type="ECO:0000259" key="2">
    <source>
        <dbReference type="PROSITE" id="PS51724"/>
    </source>
</evidence>
<proteinExistence type="predicted"/>
<feature type="domain" description="SPOR" evidence="2">
    <location>
        <begin position="146"/>
        <end position="230"/>
    </location>
</feature>
<evidence type="ECO:0000313" key="4">
    <source>
        <dbReference type="Proteomes" id="UP001524499"/>
    </source>
</evidence>
<sequence length="230" mass="25364">MNIHLSDRQRFLFAGLGGIMPTLLNLIVIDLETLLLNVTALSLLSYLIRVLALFAIGGVVGWLNRSECDPVKLFQLGIAAPAMITAAMNGGRVALPDAPAAASPRVSWHIISPAYAQTDPADSTLKRFTMPAETSAQQIYRGLFGALPKNVWFVIVGSHLSREDAEKQAKRLRDNYRNFTAEVYEPYGDNPYYAVVIGAQLTLAEARRLQQQAIAAGFPKDSYLWTFPQR</sequence>
<dbReference type="Proteomes" id="UP001524499">
    <property type="component" value="Unassembled WGS sequence"/>
</dbReference>
<reference evidence="3 4" key="1">
    <citation type="submission" date="2022-07" db="EMBL/GenBank/DDBJ databases">
        <title>Methylomonas rivi sp. nov., Methylomonas rosea sp. nov., Methylomonas aureus sp. nov. and Methylomonas subterranea sp. nov., four novel methanotrophs isolated from a freshwater creek and the deep terrestrial subsurface.</title>
        <authorList>
            <person name="Abin C."/>
            <person name="Sankaranarayanan K."/>
            <person name="Garner C."/>
            <person name="Sindelar R."/>
            <person name="Kotary K."/>
            <person name="Garner R."/>
            <person name="Barclay S."/>
            <person name="Lawson P."/>
            <person name="Krumholz L."/>
        </authorList>
    </citation>
    <scope>NUCLEOTIDE SEQUENCE [LARGE SCALE GENOMIC DNA]</scope>
    <source>
        <strain evidence="3 4">SURF-2</strain>
    </source>
</reference>
<feature type="transmembrane region" description="Helical" evidence="1">
    <location>
        <begin position="12"/>
        <end position="31"/>
    </location>
</feature>
<comment type="caution">
    <text evidence="3">The sequence shown here is derived from an EMBL/GenBank/DDBJ whole genome shotgun (WGS) entry which is preliminary data.</text>
</comment>
<dbReference type="Gene3D" id="3.30.70.1070">
    <property type="entry name" value="Sporulation related repeat"/>
    <property type="match status" value="1"/>
</dbReference>
<accession>A0ABT1TCV8</accession>
<feature type="transmembrane region" description="Helical" evidence="1">
    <location>
        <begin position="43"/>
        <end position="63"/>
    </location>
</feature>
<dbReference type="InterPro" id="IPR036680">
    <property type="entry name" value="SPOR-like_sf"/>
</dbReference>
<gene>
    <name evidence="3" type="ORF">NP590_02340</name>
</gene>
<evidence type="ECO:0000313" key="3">
    <source>
        <dbReference type="EMBL" id="MCQ8102932.1"/>
    </source>
</evidence>
<evidence type="ECO:0000256" key="1">
    <source>
        <dbReference type="SAM" id="Phobius"/>
    </source>
</evidence>
<keyword evidence="1" id="KW-1133">Transmembrane helix</keyword>